<evidence type="ECO:0000256" key="1">
    <source>
        <dbReference type="SAM" id="Phobius"/>
    </source>
</evidence>
<accession>A0A382DIY1</accession>
<name>A0A382DIY1_9ZZZZ</name>
<keyword evidence="1" id="KW-0812">Transmembrane</keyword>
<keyword evidence="1" id="KW-0472">Membrane</keyword>
<evidence type="ECO:0000313" key="2">
    <source>
        <dbReference type="EMBL" id="SVB37944.1"/>
    </source>
</evidence>
<protein>
    <submittedName>
        <fullName evidence="2">Uncharacterized protein</fullName>
    </submittedName>
</protein>
<sequence length="100" mass="11621">MPMKSCRLNPDLQLVYIFLIFKGPSINSRQIMNFRHSSQPQYTKVIQLFPGLNNLFLTSVTFLSVVSIYYFSQARPPPLRRSSFKTGTVKKFYIKTVPLK</sequence>
<keyword evidence="1" id="KW-1133">Transmembrane helix</keyword>
<dbReference type="EMBL" id="UINC01039450">
    <property type="protein sequence ID" value="SVB37944.1"/>
    <property type="molecule type" value="Genomic_DNA"/>
</dbReference>
<reference evidence="2" key="1">
    <citation type="submission" date="2018-05" db="EMBL/GenBank/DDBJ databases">
        <authorList>
            <person name="Lanie J.A."/>
            <person name="Ng W.-L."/>
            <person name="Kazmierczak K.M."/>
            <person name="Andrzejewski T.M."/>
            <person name="Davidsen T.M."/>
            <person name="Wayne K.J."/>
            <person name="Tettelin H."/>
            <person name="Glass J.I."/>
            <person name="Rusch D."/>
            <person name="Podicherti R."/>
            <person name="Tsui H.-C.T."/>
            <person name="Winkler M.E."/>
        </authorList>
    </citation>
    <scope>NUCLEOTIDE SEQUENCE</scope>
</reference>
<feature type="transmembrane region" description="Helical" evidence="1">
    <location>
        <begin position="52"/>
        <end position="71"/>
    </location>
</feature>
<gene>
    <name evidence="2" type="ORF">METZ01_LOCUS190798</name>
</gene>
<organism evidence="2">
    <name type="scientific">marine metagenome</name>
    <dbReference type="NCBI Taxonomy" id="408172"/>
    <lineage>
        <taxon>unclassified sequences</taxon>
        <taxon>metagenomes</taxon>
        <taxon>ecological metagenomes</taxon>
    </lineage>
</organism>
<proteinExistence type="predicted"/>
<dbReference type="AlphaFoldDB" id="A0A382DIY1"/>